<organism evidence="1 2">
    <name type="scientific">Mycolicibacterium wolinskyi</name>
    <dbReference type="NCBI Taxonomy" id="59750"/>
    <lineage>
        <taxon>Bacteria</taxon>
        <taxon>Bacillati</taxon>
        <taxon>Actinomycetota</taxon>
        <taxon>Actinomycetes</taxon>
        <taxon>Mycobacteriales</taxon>
        <taxon>Mycobacteriaceae</taxon>
        <taxon>Mycolicibacterium</taxon>
    </lineage>
</organism>
<dbReference type="EMBL" id="LQQA01000010">
    <property type="protein sequence ID" value="ORX16473.1"/>
    <property type="molecule type" value="Genomic_DNA"/>
</dbReference>
<evidence type="ECO:0000313" key="2">
    <source>
        <dbReference type="Proteomes" id="UP000193964"/>
    </source>
</evidence>
<comment type="caution">
    <text evidence="1">The sequence shown here is derived from an EMBL/GenBank/DDBJ whole genome shotgun (WGS) entry which is preliminary data.</text>
</comment>
<evidence type="ECO:0000313" key="1">
    <source>
        <dbReference type="EMBL" id="ORX16473.1"/>
    </source>
</evidence>
<dbReference type="PROSITE" id="PS51257">
    <property type="entry name" value="PROKAR_LIPOPROTEIN"/>
    <property type="match status" value="1"/>
</dbReference>
<dbReference type="AlphaFoldDB" id="A0A1X2FDG2"/>
<reference evidence="1 2" key="1">
    <citation type="submission" date="2016-01" db="EMBL/GenBank/DDBJ databases">
        <title>The new phylogeny of the genus Mycobacterium.</title>
        <authorList>
            <person name="Tarcisio F."/>
            <person name="Conor M."/>
            <person name="Antonella G."/>
            <person name="Elisabetta G."/>
            <person name="Giulia F.S."/>
            <person name="Sara T."/>
            <person name="Anna F."/>
            <person name="Clotilde B."/>
            <person name="Roberto B."/>
            <person name="Veronica D.S."/>
            <person name="Fabio R."/>
            <person name="Monica P."/>
            <person name="Olivier J."/>
            <person name="Enrico T."/>
            <person name="Nicola S."/>
        </authorList>
    </citation>
    <scope>NUCLEOTIDE SEQUENCE [LARGE SCALE GENOMIC DNA]</scope>
    <source>
        <strain evidence="1 2">ATCC 700010</strain>
    </source>
</reference>
<proteinExistence type="predicted"/>
<dbReference type="Proteomes" id="UP000193964">
    <property type="component" value="Unassembled WGS sequence"/>
</dbReference>
<accession>A0A1X2FDG2</accession>
<evidence type="ECO:0008006" key="3">
    <source>
        <dbReference type="Google" id="ProtNLM"/>
    </source>
</evidence>
<protein>
    <recommendedName>
        <fullName evidence="3">Lipoprotein</fullName>
    </recommendedName>
</protein>
<sequence length="339" mass="36898">MLRRVGAFLAITAAIVSSTGCGPFRQENPMETSLPSAKFGLRVTDGELRFWTGAPCPGTTGVTLEFSNPQTDDATLELSTPSYDEGLMPGVELEHLNLNGPYPGFSVKQPLPQGFDWHTAQRLDLLVYGPPHSQGIGIDFAPIASEISEHSAEHPEDTYYFPDIGWLSPAEVAAKDGKEFMTVCTPDPARDEAVAATVGVRVTDGTLRFWTGTPCPFDSGVVLTFQPGLVETTLKNTELDPDFEHLNLGEPAPQFTVTRPLPNDFDWRTAKSVLFRLIKTDTATNRANQLVWSKTTELATPIAESAQHPADTYYFEGHGWLSPAEVAAKDGSIQTICGR</sequence>
<gene>
    <name evidence="1" type="ORF">AWC31_20725</name>
</gene>
<name>A0A1X2FDG2_9MYCO</name>